<dbReference type="PANTHER" id="PTHR43705:SF1">
    <property type="entry name" value="HYDROXYACYLGLUTATHIONE HYDROLASE GLOB"/>
    <property type="match status" value="1"/>
</dbReference>
<protein>
    <recommendedName>
        <fullName evidence="7">Hydroxyacylglutathione hydrolase</fullName>
        <ecNumber evidence="7">3.1.2.6</ecNumber>
    </recommendedName>
    <alternativeName>
        <fullName evidence="7">Glyoxalase II</fullName>
        <shortName evidence="7">Glx II</shortName>
    </alternativeName>
</protein>
<dbReference type="Pfam" id="PF16123">
    <property type="entry name" value="HAGH_C"/>
    <property type="match status" value="1"/>
</dbReference>
<feature type="binding site" evidence="7">
    <location>
        <position position="56"/>
    </location>
    <ligand>
        <name>Zn(2+)</name>
        <dbReference type="ChEBI" id="CHEBI:29105"/>
        <label>1</label>
    </ligand>
</feature>
<dbReference type="InterPro" id="IPR050110">
    <property type="entry name" value="Glyoxalase_II_hydrolase"/>
</dbReference>
<accession>A0A0B3WHK4</accession>
<proteinExistence type="inferred from homology"/>
<keyword evidence="6 7" id="KW-0862">Zinc</keyword>
<dbReference type="GO" id="GO:0004416">
    <property type="term" value="F:hydroxyacylglutathione hydrolase activity"/>
    <property type="evidence" value="ECO:0007669"/>
    <property type="project" value="UniProtKB-UniRule"/>
</dbReference>
<evidence type="ECO:0000256" key="3">
    <source>
        <dbReference type="ARBA" id="ARBA00006759"/>
    </source>
</evidence>
<feature type="binding site" evidence="7">
    <location>
        <position position="130"/>
    </location>
    <ligand>
        <name>Zn(2+)</name>
        <dbReference type="ChEBI" id="CHEBI:29105"/>
        <label>2</label>
    </ligand>
</feature>
<evidence type="ECO:0000256" key="6">
    <source>
        <dbReference type="ARBA" id="ARBA00022833"/>
    </source>
</evidence>
<comment type="subunit">
    <text evidence="7">Monomer.</text>
</comment>
<comment type="function">
    <text evidence="7">Thiolesterase that catalyzes the hydrolysis of S-D-lactoyl-glutathione to form glutathione and D-lactic acid.</text>
</comment>
<dbReference type="CDD" id="cd07723">
    <property type="entry name" value="hydroxyacylglutathione_hydrolase_MBL-fold"/>
    <property type="match status" value="1"/>
</dbReference>
<dbReference type="GO" id="GO:0019243">
    <property type="term" value="P:methylglyoxal catabolic process to D-lactate via S-lactoyl-glutathione"/>
    <property type="evidence" value="ECO:0007669"/>
    <property type="project" value="InterPro"/>
</dbReference>
<feature type="binding site" evidence="7">
    <location>
        <position position="170"/>
    </location>
    <ligand>
        <name>Zn(2+)</name>
        <dbReference type="ChEBI" id="CHEBI:29105"/>
        <label>2</label>
    </ligand>
</feature>
<name>A0A0B3WHK4_FRATU</name>
<dbReference type="UniPathway" id="UPA00619">
    <property type="reaction ID" value="UER00676"/>
</dbReference>
<comment type="similarity">
    <text evidence="3 7">Belongs to the metallo-beta-lactamase superfamily. Glyoxalase II family.</text>
</comment>
<feature type="domain" description="Metallo-beta-lactamase" evidence="8">
    <location>
        <begin position="13"/>
        <end position="170"/>
    </location>
</feature>
<dbReference type="KEGG" id="ftc:DA46_21"/>
<feature type="binding site" evidence="7">
    <location>
        <position position="58"/>
    </location>
    <ligand>
        <name>Zn(2+)</name>
        <dbReference type="ChEBI" id="CHEBI:29105"/>
        <label>2</label>
    </ligand>
</feature>
<keyword evidence="4 7" id="KW-0479">Metal-binding</keyword>
<organism evidence="9">
    <name type="scientific">Francisella tularensis subsp. holarctica</name>
    <dbReference type="NCBI Taxonomy" id="119857"/>
    <lineage>
        <taxon>Bacteria</taxon>
        <taxon>Pseudomonadati</taxon>
        <taxon>Pseudomonadota</taxon>
        <taxon>Gammaproteobacteria</taxon>
        <taxon>Thiotrichales</taxon>
        <taxon>Francisellaceae</taxon>
        <taxon>Francisella</taxon>
    </lineage>
</organism>
<evidence type="ECO:0000256" key="5">
    <source>
        <dbReference type="ARBA" id="ARBA00022801"/>
    </source>
</evidence>
<dbReference type="HAMAP" id="MF_01374">
    <property type="entry name" value="Glyoxalase_2"/>
    <property type="match status" value="1"/>
</dbReference>
<comment type="caution">
    <text evidence="9">The sequence shown here is derived from an EMBL/GenBank/DDBJ whole genome shotgun (WGS) entry which is preliminary data.</text>
</comment>
<dbReference type="Pfam" id="PF00753">
    <property type="entry name" value="Lactamase_B"/>
    <property type="match status" value="1"/>
</dbReference>
<evidence type="ECO:0000313" key="10">
    <source>
        <dbReference type="EMBL" id="NDS67756.1"/>
    </source>
</evidence>
<dbReference type="RefSeq" id="WP_003015071.1">
    <property type="nucleotide sequence ID" value="NZ_AP023459.1"/>
</dbReference>
<evidence type="ECO:0000256" key="4">
    <source>
        <dbReference type="ARBA" id="ARBA00022723"/>
    </source>
</evidence>
<dbReference type="EMBL" id="JAAGKH010000003">
    <property type="protein sequence ID" value="NDR88293.1"/>
    <property type="molecule type" value="Genomic_DNA"/>
</dbReference>
<dbReference type="KEGG" id="ftz:CH68_709"/>
<gene>
    <name evidence="7" type="primary">gloB</name>
    <name evidence="10" type="ORF">FWI86_01120</name>
    <name evidence="9" type="ORF">FWJ04_00825</name>
</gene>
<comment type="pathway">
    <text evidence="2 7">Secondary metabolite metabolism; methylglyoxal degradation; (R)-lactate from methylglyoxal: step 2/2.</text>
</comment>
<dbReference type="KEGG" id="ftv:CH67_975"/>
<evidence type="ECO:0000256" key="7">
    <source>
        <dbReference type="HAMAP-Rule" id="MF_01374"/>
    </source>
</evidence>
<dbReference type="AlphaFoldDB" id="A0A0B3WHK4"/>
<evidence type="ECO:0000256" key="2">
    <source>
        <dbReference type="ARBA" id="ARBA00004963"/>
    </source>
</evidence>
<dbReference type="PANTHER" id="PTHR43705">
    <property type="entry name" value="HYDROXYACYLGLUTATHIONE HYDROLASE"/>
    <property type="match status" value="1"/>
</dbReference>
<sequence>MQIKRWFLNNSLRNYQYLLYDKSHAIVIDPLKSDIFAEFIAKNKLQLEAILITHKHGDHIAGVKKLLAIYPNAKVYAYTGNDLFKPDIYVKDGSFINLGFTSFRVMYIPGHIDDHVCFLFEQERALFCGDTLFNAGVGGVQAESADINQLYDSLVKITKLDGDIKPYPAHDYWLGNLDFALSILADDSYFNYYRNQVAELAAEDKPIVNLAEEAKLNIFIRAMSDKALLKALPDYSLGREMFVKLRQLKNNF</sequence>
<dbReference type="EC" id="3.1.2.6" evidence="7"/>
<dbReference type="InterPro" id="IPR017782">
    <property type="entry name" value="Hydroxyacylglutathione_Hdrlase"/>
</dbReference>
<feature type="binding site" evidence="7">
    <location>
        <position position="111"/>
    </location>
    <ligand>
        <name>Zn(2+)</name>
        <dbReference type="ChEBI" id="CHEBI:29105"/>
        <label>1</label>
    </ligand>
</feature>
<keyword evidence="5 7" id="KW-0378">Hydrolase</keyword>
<dbReference type="Gene3D" id="3.60.15.10">
    <property type="entry name" value="Ribonuclease Z/Hydroxyacylglutathione hydrolase-like"/>
    <property type="match status" value="1"/>
</dbReference>
<dbReference type="SUPFAM" id="SSF56281">
    <property type="entry name" value="Metallo-hydrolase/oxidoreductase"/>
    <property type="match status" value="1"/>
</dbReference>
<dbReference type="InterPro" id="IPR032282">
    <property type="entry name" value="HAGH_C"/>
</dbReference>
<dbReference type="SMART" id="SM00849">
    <property type="entry name" value="Lactamase_B"/>
    <property type="match status" value="1"/>
</dbReference>
<dbReference type="eggNOG" id="COG0491">
    <property type="taxonomic scope" value="Bacteria"/>
</dbReference>
<dbReference type="GO" id="GO:0046872">
    <property type="term" value="F:metal ion binding"/>
    <property type="evidence" value="ECO:0007669"/>
    <property type="project" value="UniProtKB-KW"/>
</dbReference>
<feature type="binding site" evidence="7">
    <location>
        <position position="54"/>
    </location>
    <ligand>
        <name>Zn(2+)</name>
        <dbReference type="ChEBI" id="CHEBI:29105"/>
        <label>1</label>
    </ligand>
</feature>
<evidence type="ECO:0000313" key="9">
    <source>
        <dbReference type="EMBL" id="NDR88293.1"/>
    </source>
</evidence>
<dbReference type="HOGENOM" id="CLU_030571_4_1_6"/>
<dbReference type="SMR" id="A0A0B3WHK4"/>
<dbReference type="OMA" id="NYIWLLQ"/>
<evidence type="ECO:0000259" key="8">
    <source>
        <dbReference type="SMART" id="SM00849"/>
    </source>
</evidence>
<dbReference type="InterPro" id="IPR001279">
    <property type="entry name" value="Metallo-B-lactamas"/>
</dbReference>
<feature type="binding site" evidence="7">
    <location>
        <position position="59"/>
    </location>
    <ligand>
        <name>Zn(2+)</name>
        <dbReference type="ChEBI" id="CHEBI:29105"/>
        <label>2</label>
    </ligand>
</feature>
<reference evidence="9" key="2">
    <citation type="submission" date="2020-02" db="EMBL/GenBank/DDBJ databases">
        <title>Using affinity propagation clustering for identifying bacterial clades and subclades with whole-genome sequences of Francisella tularensis.</title>
        <authorList>
            <person name="Homeier-Bachmann T."/>
            <person name="Abdel-Glil M.Y."/>
            <person name="Hackbart A."/>
            <person name="Hotzel H."/>
            <person name="Tomaso H."/>
        </authorList>
    </citation>
    <scope>NUCLEOTIDE SEQUENCE</scope>
    <source>
        <strain evidence="10">15T0085</strain>
        <strain evidence="9">17T1429</strain>
    </source>
</reference>
<comment type="cofactor">
    <cofactor evidence="7">
        <name>Zn(2+)</name>
        <dbReference type="ChEBI" id="CHEBI:29105"/>
    </cofactor>
    <text evidence="7">Binds 2 Zn(2+) ions per subunit.</text>
</comment>
<reference evidence="9" key="1">
    <citation type="submission" date="2019-08" db="EMBL/GenBank/DDBJ databases">
        <authorList>
            <person name="Busch A."/>
        </authorList>
    </citation>
    <scope>NUCLEOTIDE SEQUENCE</scope>
    <source>
        <strain evidence="10">15T0085</strain>
        <strain evidence="9">17T1429</strain>
    </source>
</reference>
<dbReference type="InterPro" id="IPR035680">
    <property type="entry name" value="Clx_II_MBL"/>
</dbReference>
<comment type="catalytic activity">
    <reaction evidence="1 7">
        <text>an S-(2-hydroxyacyl)glutathione + H2O = a 2-hydroxy carboxylate + glutathione + H(+)</text>
        <dbReference type="Rhea" id="RHEA:21864"/>
        <dbReference type="ChEBI" id="CHEBI:15377"/>
        <dbReference type="ChEBI" id="CHEBI:15378"/>
        <dbReference type="ChEBI" id="CHEBI:57925"/>
        <dbReference type="ChEBI" id="CHEBI:58896"/>
        <dbReference type="ChEBI" id="CHEBI:71261"/>
        <dbReference type="EC" id="3.1.2.6"/>
    </reaction>
</comment>
<feature type="binding site" evidence="7">
    <location>
        <position position="130"/>
    </location>
    <ligand>
        <name>Zn(2+)</name>
        <dbReference type="ChEBI" id="CHEBI:29105"/>
        <label>1</label>
    </ligand>
</feature>
<dbReference type="InterPro" id="IPR036866">
    <property type="entry name" value="RibonucZ/Hydroxyglut_hydro"/>
</dbReference>
<evidence type="ECO:0000256" key="1">
    <source>
        <dbReference type="ARBA" id="ARBA00001623"/>
    </source>
</evidence>
<dbReference type="EMBL" id="JAAGJP010000004">
    <property type="protein sequence ID" value="NDS67756.1"/>
    <property type="molecule type" value="Genomic_DNA"/>
</dbReference>